<comment type="caution">
    <text evidence="6">The sequence shown here is derived from an EMBL/GenBank/DDBJ whole genome shotgun (WGS) entry which is preliminary data.</text>
</comment>
<evidence type="ECO:0000256" key="4">
    <source>
        <dbReference type="SAM" id="MobiDB-lite"/>
    </source>
</evidence>
<gene>
    <name evidence="6" type="ORF">NCGR_LOCUS42875</name>
</gene>
<feature type="repeat" description="PPR" evidence="3">
    <location>
        <begin position="490"/>
        <end position="524"/>
    </location>
</feature>
<dbReference type="Proteomes" id="UP000604825">
    <property type="component" value="Unassembled WGS sequence"/>
</dbReference>
<feature type="domain" description="HAT C-terminal dimerisation" evidence="5">
    <location>
        <begin position="1101"/>
        <end position="1183"/>
    </location>
</feature>
<dbReference type="InterPro" id="IPR052035">
    <property type="entry name" value="ZnF_BED_domain_contain"/>
</dbReference>
<dbReference type="SUPFAM" id="SSF53098">
    <property type="entry name" value="Ribonuclease H-like"/>
    <property type="match status" value="1"/>
</dbReference>
<feature type="repeat" description="PPR" evidence="3">
    <location>
        <begin position="455"/>
        <end position="489"/>
    </location>
</feature>
<feature type="repeat" description="PPR" evidence="3">
    <location>
        <begin position="278"/>
        <end position="312"/>
    </location>
</feature>
<dbReference type="PANTHER" id="PTHR46481:SF7">
    <property type="entry name" value="ZINC FINGER BED DOMAIN-CONTAINING PROTEIN RICESLEEPER 2-LIKE"/>
    <property type="match status" value="1"/>
</dbReference>
<feature type="region of interest" description="Disordered" evidence="4">
    <location>
        <begin position="643"/>
        <end position="668"/>
    </location>
</feature>
<feature type="repeat" description="PPR" evidence="3">
    <location>
        <begin position="315"/>
        <end position="349"/>
    </location>
</feature>
<feature type="region of interest" description="Disordered" evidence="4">
    <location>
        <begin position="1058"/>
        <end position="1078"/>
    </location>
</feature>
<dbReference type="EMBL" id="CAJGYO010000011">
    <property type="protein sequence ID" value="CAD6259437.1"/>
    <property type="molecule type" value="Genomic_DNA"/>
</dbReference>
<accession>A0A811QJS9</accession>
<feature type="repeat" description="PPR" evidence="3">
    <location>
        <begin position="350"/>
        <end position="384"/>
    </location>
</feature>
<dbReference type="NCBIfam" id="TIGR00756">
    <property type="entry name" value="PPR"/>
    <property type="match status" value="8"/>
</dbReference>
<dbReference type="InterPro" id="IPR011990">
    <property type="entry name" value="TPR-like_helical_dom_sf"/>
</dbReference>
<dbReference type="InterPro" id="IPR012337">
    <property type="entry name" value="RNaseH-like_sf"/>
</dbReference>
<dbReference type="Gene3D" id="1.25.40.10">
    <property type="entry name" value="Tetratricopeptide repeat domain"/>
    <property type="match status" value="4"/>
</dbReference>
<proteinExistence type="predicted"/>
<evidence type="ECO:0000313" key="7">
    <source>
        <dbReference type="Proteomes" id="UP000604825"/>
    </source>
</evidence>
<feature type="compositionally biased region" description="Basic residues" evidence="4">
    <location>
        <begin position="1"/>
        <end position="12"/>
    </location>
</feature>
<keyword evidence="2" id="KW-0809">Transit peptide</keyword>
<feature type="region of interest" description="Disordered" evidence="4">
    <location>
        <begin position="1"/>
        <end position="29"/>
    </location>
</feature>
<dbReference type="OrthoDB" id="185373at2759"/>
<dbReference type="GO" id="GO:0046983">
    <property type="term" value="F:protein dimerization activity"/>
    <property type="evidence" value="ECO:0007669"/>
    <property type="project" value="InterPro"/>
</dbReference>
<keyword evidence="7" id="KW-1185">Reference proteome</keyword>
<keyword evidence="1" id="KW-0677">Repeat</keyword>
<name>A0A811QJS9_9POAL</name>
<protein>
    <recommendedName>
        <fullName evidence="5">HAT C-terminal dimerisation domain-containing protein</fullName>
    </recommendedName>
</protein>
<evidence type="ECO:0000259" key="5">
    <source>
        <dbReference type="Pfam" id="PF05699"/>
    </source>
</evidence>
<dbReference type="PANTHER" id="PTHR46481">
    <property type="entry name" value="ZINC FINGER BED DOMAIN-CONTAINING PROTEIN 4"/>
    <property type="match status" value="1"/>
</dbReference>
<feature type="repeat" description="PPR" evidence="3">
    <location>
        <begin position="242"/>
        <end position="272"/>
    </location>
</feature>
<feature type="compositionally biased region" description="Acidic residues" evidence="4">
    <location>
        <begin position="643"/>
        <end position="655"/>
    </location>
</feature>
<dbReference type="AlphaFoldDB" id="A0A811QJS9"/>
<organism evidence="6 7">
    <name type="scientific">Miscanthus lutarioriparius</name>
    <dbReference type="NCBI Taxonomy" id="422564"/>
    <lineage>
        <taxon>Eukaryota</taxon>
        <taxon>Viridiplantae</taxon>
        <taxon>Streptophyta</taxon>
        <taxon>Embryophyta</taxon>
        <taxon>Tracheophyta</taxon>
        <taxon>Spermatophyta</taxon>
        <taxon>Magnoliopsida</taxon>
        <taxon>Liliopsida</taxon>
        <taxon>Poales</taxon>
        <taxon>Poaceae</taxon>
        <taxon>PACMAD clade</taxon>
        <taxon>Panicoideae</taxon>
        <taxon>Andropogonodae</taxon>
        <taxon>Andropogoneae</taxon>
        <taxon>Saccharinae</taxon>
        <taxon>Miscanthus</taxon>
    </lineage>
</organism>
<evidence type="ECO:0000256" key="3">
    <source>
        <dbReference type="PROSITE-ProRule" id="PRU00708"/>
    </source>
</evidence>
<evidence type="ECO:0000256" key="1">
    <source>
        <dbReference type="ARBA" id="ARBA00022737"/>
    </source>
</evidence>
<dbReference type="Pfam" id="PF13041">
    <property type="entry name" value="PPR_2"/>
    <property type="match status" value="3"/>
</dbReference>
<feature type="repeat" description="PPR" evidence="3">
    <location>
        <begin position="525"/>
        <end position="559"/>
    </location>
</feature>
<evidence type="ECO:0000313" key="6">
    <source>
        <dbReference type="EMBL" id="CAD6259437.1"/>
    </source>
</evidence>
<dbReference type="InterPro" id="IPR002885">
    <property type="entry name" value="PPR_rpt"/>
</dbReference>
<dbReference type="Pfam" id="PF01535">
    <property type="entry name" value="PPR"/>
    <property type="match status" value="1"/>
</dbReference>
<dbReference type="Pfam" id="PF05699">
    <property type="entry name" value="Dimer_Tnp_hAT"/>
    <property type="match status" value="1"/>
</dbReference>
<feature type="repeat" description="PPR" evidence="3">
    <location>
        <begin position="385"/>
        <end position="419"/>
    </location>
</feature>
<reference evidence="6" key="1">
    <citation type="submission" date="2020-10" db="EMBL/GenBank/DDBJ databases">
        <authorList>
            <person name="Han B."/>
            <person name="Lu T."/>
            <person name="Zhao Q."/>
            <person name="Huang X."/>
            <person name="Zhao Y."/>
        </authorList>
    </citation>
    <scope>NUCLEOTIDE SEQUENCE</scope>
</reference>
<dbReference type="InterPro" id="IPR008906">
    <property type="entry name" value="HATC_C_dom"/>
</dbReference>
<sequence>MRRFCHVPRGRRPAAAPHDHQPLPPPEWIDPYPDLADPSPYASASAAPPTPSPWLPRVISLVLRSPPATLAADLRAFCRTFLLRLSPAFVAAALRSPQLTPHPLPSLHFFRSLPNGADLLAHPQHLLSCYVSLLHSFARSRETAGPNAAGQARQLIAELRAHGDAVLRHLAPASSVSLICSLATFGLSEELLWVWQAMRLAGIEPSRLTYNCLLDGLVNAGLLDTAINVFNAMSTEDRVRPDVVSYNILIKGYCHAGRTQDAMARLVDMREQAELAPDKVTYLTLMQRHYSEGTFPQCIALFQEMEERGMGKEIPQHAYVLVIGALIKDGKPFEALAVFERMLKRGCPANAAMYTALIDSMGKFGREKEAMALFERMKASGVELDTVTYGVVVNCLCRFGNMDEALACFRSCVEKGVAVNAIFYTSLIDGFGKAGMVDQAKELFEEMIAKGFVPDSYCYNVLIDALVKAGRTDDACAFYKRMEDDGCDQTVYTYTILIDGLFKEHKNEEALKFWDSMIDKGITPTAAAFRVLANGLCLSGKFSRAWRILDELAPMGVIPETAHEDMINVLCKTGRFKQACKLADGIVQKGREIPGRVRTMMINALRKAGNTDLAFKLVHRGKQEIPFWHLNWCIVNEMIEVDEEDDQQSEEDEGEQQEKQKNKKRKAIAPSSDIWDHFTKVKIANGEERAKCKYCGNLCRCDTETNGNSQLQPSHGNSSVGTLSTSDIDLDDLRNSFAEMIIEDEQPFALSERPGLRKFLAIACPQFTLPSRRTATRACVEVYDVQKEKLKKFLKEHCGRVSLATDTWTSNTNQNYMCVTAHFIDNDWKLHKKIIGFFLVESHRGEDIGKSLENCLAAWGIDKVFTITVDDDSANNDAIKYMRRVLNESNGSIAKGEYLHMRCVAHIVNLIVSEGLKEIDRSVVRVRAAVKFVKGETSRLARFKKCAELAKWCDSEDRLCSEMGKRMLVKYYKYFGEKYGERLGDGEKRGEKDKGDQLLNLNFVVYFCVAIDPRYKLSTYIKMAMMILFGDEIGEKLWETVNTSFHALFEEYRNMYAPSDNAPQQPTETQEPPPESRRSFKSIIAEKLRKRGGANATTKSELDKYFSEDNEEDNEGFDILKYWKGNAKRFPILSRMARDLLAIPISTVASESAFSTGGRVLDDFRSSLTPPMVERLICASDWIRGSNIVSVEENEEELYKLEEELGALTIPKETTES</sequence>
<feature type="repeat" description="PPR" evidence="3">
    <location>
        <begin position="206"/>
        <end position="240"/>
    </location>
</feature>
<feature type="repeat" description="PPR" evidence="3">
    <location>
        <begin position="420"/>
        <end position="454"/>
    </location>
</feature>
<dbReference type="SUPFAM" id="SSF81901">
    <property type="entry name" value="HCP-like"/>
    <property type="match status" value="1"/>
</dbReference>
<evidence type="ECO:0000256" key="2">
    <source>
        <dbReference type="ARBA" id="ARBA00022946"/>
    </source>
</evidence>
<dbReference type="Pfam" id="PF12854">
    <property type="entry name" value="PPR_1"/>
    <property type="match status" value="2"/>
</dbReference>
<dbReference type="PROSITE" id="PS51375">
    <property type="entry name" value="PPR"/>
    <property type="match status" value="10"/>
</dbReference>